<accession>A0AAW2FK07</accession>
<sequence length="144" mass="16528">MILKSPRAICISVYITSFVVLQVSLFAISDTNGSRKCLRVPTTAPWKNSAKEMHKARITSYGAHPRCSPPFDTPFSRIYRLVLHNMSVRTHCQIATLRLTITRICARKTSMCNKRKTKKKRNKKLSVMLIMLFLNIITVKFDIL</sequence>
<dbReference type="Proteomes" id="UP001430953">
    <property type="component" value="Unassembled WGS sequence"/>
</dbReference>
<gene>
    <name evidence="2" type="ORF">PUN28_010589</name>
</gene>
<evidence type="ECO:0000256" key="1">
    <source>
        <dbReference type="SAM" id="Phobius"/>
    </source>
</evidence>
<keyword evidence="3" id="KW-1185">Reference proteome</keyword>
<dbReference type="AlphaFoldDB" id="A0AAW2FK07"/>
<keyword evidence="1" id="KW-0812">Transmembrane</keyword>
<comment type="caution">
    <text evidence="2">The sequence shown here is derived from an EMBL/GenBank/DDBJ whole genome shotgun (WGS) entry which is preliminary data.</text>
</comment>
<evidence type="ECO:0008006" key="4">
    <source>
        <dbReference type="Google" id="ProtNLM"/>
    </source>
</evidence>
<organism evidence="2 3">
    <name type="scientific">Cardiocondyla obscurior</name>
    <dbReference type="NCBI Taxonomy" id="286306"/>
    <lineage>
        <taxon>Eukaryota</taxon>
        <taxon>Metazoa</taxon>
        <taxon>Ecdysozoa</taxon>
        <taxon>Arthropoda</taxon>
        <taxon>Hexapoda</taxon>
        <taxon>Insecta</taxon>
        <taxon>Pterygota</taxon>
        <taxon>Neoptera</taxon>
        <taxon>Endopterygota</taxon>
        <taxon>Hymenoptera</taxon>
        <taxon>Apocrita</taxon>
        <taxon>Aculeata</taxon>
        <taxon>Formicoidea</taxon>
        <taxon>Formicidae</taxon>
        <taxon>Myrmicinae</taxon>
        <taxon>Cardiocondyla</taxon>
    </lineage>
</organism>
<protein>
    <recommendedName>
        <fullName evidence="4">Secreted protein</fullName>
    </recommendedName>
</protein>
<dbReference type="EMBL" id="JADYXP020000010">
    <property type="protein sequence ID" value="KAL0115106.1"/>
    <property type="molecule type" value="Genomic_DNA"/>
</dbReference>
<reference evidence="2 3" key="1">
    <citation type="submission" date="2023-03" db="EMBL/GenBank/DDBJ databases">
        <title>High recombination rates correlate with genetic variation in Cardiocondyla obscurior ants.</title>
        <authorList>
            <person name="Errbii M."/>
        </authorList>
    </citation>
    <scope>NUCLEOTIDE SEQUENCE [LARGE SCALE GENOMIC DNA]</scope>
    <source>
        <strain evidence="2">Alpha-2009</strain>
        <tissue evidence="2">Whole body</tissue>
    </source>
</reference>
<name>A0AAW2FK07_9HYME</name>
<proteinExistence type="predicted"/>
<feature type="transmembrane region" description="Helical" evidence="1">
    <location>
        <begin position="6"/>
        <end position="28"/>
    </location>
</feature>
<feature type="transmembrane region" description="Helical" evidence="1">
    <location>
        <begin position="125"/>
        <end position="143"/>
    </location>
</feature>
<evidence type="ECO:0000313" key="2">
    <source>
        <dbReference type="EMBL" id="KAL0115106.1"/>
    </source>
</evidence>
<keyword evidence="1" id="KW-0472">Membrane</keyword>
<evidence type="ECO:0000313" key="3">
    <source>
        <dbReference type="Proteomes" id="UP001430953"/>
    </source>
</evidence>
<keyword evidence="1" id="KW-1133">Transmembrane helix</keyword>